<dbReference type="InterPro" id="IPR036097">
    <property type="entry name" value="HisK_dim/P_sf"/>
</dbReference>
<keyword evidence="6 11" id="KW-0812">Transmembrane</keyword>
<evidence type="ECO:0000256" key="7">
    <source>
        <dbReference type="ARBA" id="ARBA00022777"/>
    </source>
</evidence>
<evidence type="ECO:0000256" key="1">
    <source>
        <dbReference type="ARBA" id="ARBA00000085"/>
    </source>
</evidence>
<keyword evidence="9" id="KW-0902">Two-component regulatory system</keyword>
<keyword evidence="7" id="KW-0418">Kinase</keyword>
<sequence length="487" mass="50846">MTLRRRLVLSIVALVVAVSAVIGAGSIVALFSIQRSAIDQQLQYATSRAQKSLQDQGPNGPSLEIGRPSGQAAGTLTVYFLDGTAAVGSVLDNAGDIDRLTGSSVRPLGGVAIDGAAHTVDLGHDLGRYRVTAAPVGPAVLVVGLPMAPVYESVWKLFGWVLVVTALALLAATGVAAVVVRRSLRPLERVAETASSVARMPLERSDALDGVRVPDADPRTEVGRVGTAFNRMLGHIAGAMQARERSEQKVRQFVADASHELRTPLASVRGYAELTRRMGADLPQDVVYAMSRIESESKRMTSMVEDLLLLARLDEGREVQFADVDLTGLVLDAVNDAHAASPDHPIEVDVPDVPVEVQGDAARLHQVVVNLVTNARTHTPDGTRITVGLAPSPNGVDLTVRDTGQGIDPEFLPKLFERFARADSSRSRTAGSTGLGLAIVDAVVQAHGGSVEVASVPGDTVFTVHLPTSRPAAAAGAGAAGAVAATA</sequence>
<dbReference type="CDD" id="cd00082">
    <property type="entry name" value="HisKA"/>
    <property type="match status" value="1"/>
</dbReference>
<keyword evidence="4" id="KW-0597">Phosphoprotein</keyword>
<comment type="subcellular location">
    <subcellularLocation>
        <location evidence="2">Cell membrane</location>
    </subcellularLocation>
</comment>
<feature type="domain" description="HAMP" evidence="13">
    <location>
        <begin position="181"/>
        <end position="241"/>
    </location>
</feature>
<keyword evidence="5" id="KW-0808">Transferase</keyword>
<dbReference type="Gene3D" id="6.10.340.10">
    <property type="match status" value="1"/>
</dbReference>
<dbReference type="PROSITE" id="PS50109">
    <property type="entry name" value="HIS_KIN"/>
    <property type="match status" value="1"/>
</dbReference>
<dbReference type="InterPro" id="IPR003594">
    <property type="entry name" value="HATPase_dom"/>
</dbReference>
<evidence type="ECO:0000256" key="5">
    <source>
        <dbReference type="ARBA" id="ARBA00022679"/>
    </source>
</evidence>
<protein>
    <recommendedName>
        <fullName evidence="3">histidine kinase</fullName>
        <ecNumber evidence="3">2.7.13.3</ecNumber>
    </recommendedName>
</protein>
<dbReference type="PANTHER" id="PTHR45436:SF5">
    <property type="entry name" value="SENSOR HISTIDINE KINASE TRCS"/>
    <property type="match status" value="1"/>
</dbReference>
<dbReference type="InterPro" id="IPR004358">
    <property type="entry name" value="Sig_transdc_His_kin-like_C"/>
</dbReference>
<dbReference type="InterPro" id="IPR005467">
    <property type="entry name" value="His_kinase_dom"/>
</dbReference>
<dbReference type="SMART" id="SM00304">
    <property type="entry name" value="HAMP"/>
    <property type="match status" value="1"/>
</dbReference>
<keyword evidence="10 11" id="KW-0472">Membrane</keyword>
<evidence type="ECO:0000256" key="6">
    <source>
        <dbReference type="ARBA" id="ARBA00022692"/>
    </source>
</evidence>
<keyword evidence="8 11" id="KW-1133">Transmembrane helix</keyword>
<evidence type="ECO:0000259" key="12">
    <source>
        <dbReference type="PROSITE" id="PS50109"/>
    </source>
</evidence>
<dbReference type="CDD" id="cd06225">
    <property type="entry name" value="HAMP"/>
    <property type="match status" value="1"/>
</dbReference>
<evidence type="ECO:0000256" key="8">
    <source>
        <dbReference type="ARBA" id="ARBA00022989"/>
    </source>
</evidence>
<keyword evidence="15" id="KW-1185">Reference proteome</keyword>
<dbReference type="InterPro" id="IPR036890">
    <property type="entry name" value="HATPase_C_sf"/>
</dbReference>
<evidence type="ECO:0000256" key="11">
    <source>
        <dbReference type="SAM" id="Phobius"/>
    </source>
</evidence>
<dbReference type="Gene3D" id="3.30.565.10">
    <property type="entry name" value="Histidine kinase-like ATPase, C-terminal domain"/>
    <property type="match status" value="1"/>
</dbReference>
<proteinExistence type="predicted"/>
<comment type="caution">
    <text evidence="14">The sequence shown here is derived from an EMBL/GenBank/DDBJ whole genome shotgun (WGS) entry which is preliminary data.</text>
</comment>
<dbReference type="SMART" id="SM00388">
    <property type="entry name" value="HisKA"/>
    <property type="match status" value="1"/>
</dbReference>
<dbReference type="Proteomes" id="UP001236404">
    <property type="component" value="Unassembled WGS sequence"/>
</dbReference>
<dbReference type="PANTHER" id="PTHR45436">
    <property type="entry name" value="SENSOR HISTIDINE KINASE YKOH"/>
    <property type="match status" value="1"/>
</dbReference>
<dbReference type="SUPFAM" id="SSF55874">
    <property type="entry name" value="ATPase domain of HSP90 chaperone/DNA topoisomerase II/histidine kinase"/>
    <property type="match status" value="1"/>
</dbReference>
<evidence type="ECO:0000256" key="4">
    <source>
        <dbReference type="ARBA" id="ARBA00022553"/>
    </source>
</evidence>
<gene>
    <name evidence="14" type="ORF">QUG93_04690</name>
</gene>
<dbReference type="EC" id="2.7.13.3" evidence="3"/>
<keyword evidence="14" id="KW-0547">Nucleotide-binding</keyword>
<evidence type="ECO:0000259" key="13">
    <source>
        <dbReference type="PROSITE" id="PS50885"/>
    </source>
</evidence>
<evidence type="ECO:0000256" key="9">
    <source>
        <dbReference type="ARBA" id="ARBA00023012"/>
    </source>
</evidence>
<evidence type="ECO:0000256" key="10">
    <source>
        <dbReference type="ARBA" id="ARBA00023136"/>
    </source>
</evidence>
<dbReference type="InterPro" id="IPR050428">
    <property type="entry name" value="TCS_sensor_his_kinase"/>
</dbReference>
<feature type="transmembrane region" description="Helical" evidence="11">
    <location>
        <begin position="157"/>
        <end position="180"/>
    </location>
</feature>
<evidence type="ECO:0000313" key="14">
    <source>
        <dbReference type="EMBL" id="MDM7890974.1"/>
    </source>
</evidence>
<evidence type="ECO:0000256" key="2">
    <source>
        <dbReference type="ARBA" id="ARBA00004236"/>
    </source>
</evidence>
<organism evidence="14 15">
    <name type="scientific">Curtobacterium caseinilyticum</name>
    <dbReference type="NCBI Taxonomy" id="3055137"/>
    <lineage>
        <taxon>Bacteria</taxon>
        <taxon>Bacillati</taxon>
        <taxon>Actinomycetota</taxon>
        <taxon>Actinomycetes</taxon>
        <taxon>Micrococcales</taxon>
        <taxon>Microbacteriaceae</taxon>
        <taxon>Curtobacterium</taxon>
    </lineage>
</organism>
<evidence type="ECO:0000256" key="3">
    <source>
        <dbReference type="ARBA" id="ARBA00012438"/>
    </source>
</evidence>
<dbReference type="InterPro" id="IPR003661">
    <property type="entry name" value="HisK_dim/P_dom"/>
</dbReference>
<dbReference type="Pfam" id="PF00512">
    <property type="entry name" value="HisKA"/>
    <property type="match status" value="1"/>
</dbReference>
<dbReference type="Pfam" id="PF02518">
    <property type="entry name" value="HATPase_c"/>
    <property type="match status" value="1"/>
</dbReference>
<feature type="domain" description="Histidine kinase" evidence="12">
    <location>
        <begin position="256"/>
        <end position="470"/>
    </location>
</feature>
<dbReference type="PRINTS" id="PR00344">
    <property type="entry name" value="BCTRLSENSOR"/>
</dbReference>
<accession>A0ABT7TNP0</accession>
<dbReference type="InterPro" id="IPR003660">
    <property type="entry name" value="HAMP_dom"/>
</dbReference>
<dbReference type="CDD" id="cd00075">
    <property type="entry name" value="HATPase"/>
    <property type="match status" value="1"/>
</dbReference>
<evidence type="ECO:0000313" key="15">
    <source>
        <dbReference type="Proteomes" id="UP001236404"/>
    </source>
</evidence>
<reference evidence="14 15" key="1">
    <citation type="submission" date="2023-06" db="EMBL/GenBank/DDBJ databases">
        <authorList>
            <person name="Feng G."/>
            <person name="Li J."/>
            <person name="Zhu H."/>
        </authorList>
    </citation>
    <scope>NUCLEOTIDE SEQUENCE [LARGE SCALE GENOMIC DNA]</scope>
    <source>
        <strain evidence="14 15">RHCKG28</strain>
    </source>
</reference>
<keyword evidence="14" id="KW-0067">ATP-binding</keyword>
<dbReference type="Gene3D" id="1.10.287.130">
    <property type="match status" value="1"/>
</dbReference>
<name>A0ABT7TNP0_9MICO</name>
<dbReference type="Pfam" id="PF00672">
    <property type="entry name" value="HAMP"/>
    <property type="match status" value="1"/>
</dbReference>
<dbReference type="EMBL" id="JAUCMN010000002">
    <property type="protein sequence ID" value="MDM7890974.1"/>
    <property type="molecule type" value="Genomic_DNA"/>
</dbReference>
<dbReference type="PROSITE" id="PS50885">
    <property type="entry name" value="HAMP"/>
    <property type="match status" value="1"/>
</dbReference>
<dbReference type="GO" id="GO:0005524">
    <property type="term" value="F:ATP binding"/>
    <property type="evidence" value="ECO:0007669"/>
    <property type="project" value="UniProtKB-KW"/>
</dbReference>
<comment type="catalytic activity">
    <reaction evidence="1">
        <text>ATP + protein L-histidine = ADP + protein N-phospho-L-histidine.</text>
        <dbReference type="EC" id="2.7.13.3"/>
    </reaction>
</comment>
<dbReference type="RefSeq" id="WP_289472502.1">
    <property type="nucleotide sequence ID" value="NZ_JAUCMN010000002.1"/>
</dbReference>
<dbReference type="SMART" id="SM00387">
    <property type="entry name" value="HATPase_c"/>
    <property type="match status" value="1"/>
</dbReference>
<dbReference type="SUPFAM" id="SSF47384">
    <property type="entry name" value="Homodimeric domain of signal transducing histidine kinase"/>
    <property type="match status" value="1"/>
</dbReference>